<reference evidence="8 9" key="1">
    <citation type="journal article" date="2016" name="Mol. Biol. Evol.">
        <title>Comparative Genomics of Early-Diverging Mushroom-Forming Fungi Provides Insights into the Origins of Lignocellulose Decay Capabilities.</title>
        <authorList>
            <person name="Nagy L.G."/>
            <person name="Riley R."/>
            <person name="Tritt A."/>
            <person name="Adam C."/>
            <person name="Daum C."/>
            <person name="Floudas D."/>
            <person name="Sun H."/>
            <person name="Yadav J.S."/>
            <person name="Pangilinan J."/>
            <person name="Larsson K.H."/>
            <person name="Matsuura K."/>
            <person name="Barry K."/>
            <person name="Labutti K."/>
            <person name="Kuo R."/>
            <person name="Ohm R.A."/>
            <person name="Bhattacharya S.S."/>
            <person name="Shirouzu T."/>
            <person name="Yoshinaga Y."/>
            <person name="Martin F.M."/>
            <person name="Grigoriev I.V."/>
            <person name="Hibbett D.S."/>
        </authorList>
    </citation>
    <scope>NUCLEOTIDE SEQUENCE [LARGE SCALE GENOMIC DNA]</scope>
    <source>
        <strain evidence="8 9">HHB12029</strain>
    </source>
</reference>
<feature type="coiled-coil region" evidence="4">
    <location>
        <begin position="83"/>
        <end position="110"/>
    </location>
</feature>
<dbReference type="InterPro" id="IPR001138">
    <property type="entry name" value="Zn2Cys6_DnaBD"/>
</dbReference>
<dbReference type="OrthoDB" id="424974at2759"/>
<dbReference type="GO" id="GO:0005634">
    <property type="term" value="C:nucleus"/>
    <property type="evidence" value="ECO:0007669"/>
    <property type="project" value="UniProtKB-SubCell"/>
</dbReference>
<proteinExistence type="predicted"/>
<feature type="region of interest" description="Disordered" evidence="5">
    <location>
        <begin position="665"/>
        <end position="727"/>
    </location>
</feature>
<evidence type="ECO:0000256" key="4">
    <source>
        <dbReference type="SAM" id="Coils"/>
    </source>
</evidence>
<dbReference type="PROSITE" id="PS51379">
    <property type="entry name" value="4FE4S_FER_2"/>
    <property type="match status" value="1"/>
</dbReference>
<dbReference type="InterPro" id="IPR017896">
    <property type="entry name" value="4Fe4S_Fe-S-bd"/>
</dbReference>
<dbReference type="CDD" id="cd12148">
    <property type="entry name" value="fungal_TF_MHR"/>
    <property type="match status" value="1"/>
</dbReference>
<keyword evidence="3" id="KW-0539">Nucleus</keyword>
<dbReference type="InterPro" id="IPR036864">
    <property type="entry name" value="Zn2-C6_fun-type_DNA-bd_sf"/>
</dbReference>
<evidence type="ECO:0000259" key="6">
    <source>
        <dbReference type="PROSITE" id="PS50048"/>
    </source>
</evidence>
<evidence type="ECO:0000256" key="3">
    <source>
        <dbReference type="ARBA" id="ARBA00023242"/>
    </source>
</evidence>
<feature type="domain" description="4Fe-4S ferredoxin-type" evidence="7">
    <location>
        <begin position="43"/>
        <end position="75"/>
    </location>
</feature>
<dbReference type="InParanoid" id="A0A165G3H3"/>
<dbReference type="InterPro" id="IPR050613">
    <property type="entry name" value="Sec_Metabolite_Reg"/>
</dbReference>
<feature type="compositionally biased region" description="Low complexity" evidence="5">
    <location>
        <begin position="705"/>
        <end position="726"/>
    </location>
</feature>
<dbReference type="STRING" id="1314781.A0A165G3H3"/>
<evidence type="ECO:0000256" key="2">
    <source>
        <dbReference type="ARBA" id="ARBA00022723"/>
    </source>
</evidence>
<dbReference type="Gene3D" id="4.10.240.10">
    <property type="entry name" value="Zn(2)-C6 fungal-type DNA-binding domain"/>
    <property type="match status" value="1"/>
</dbReference>
<evidence type="ECO:0008006" key="10">
    <source>
        <dbReference type="Google" id="ProtNLM"/>
    </source>
</evidence>
<dbReference type="AlphaFoldDB" id="A0A165G3H3"/>
<gene>
    <name evidence="8" type="ORF">EXIGLDRAFT_649809</name>
</gene>
<dbReference type="PROSITE" id="PS00463">
    <property type="entry name" value="ZN2_CY6_FUNGAL_1"/>
    <property type="match status" value="1"/>
</dbReference>
<keyword evidence="9" id="KW-1185">Reference proteome</keyword>
<dbReference type="PANTHER" id="PTHR31001:SF56">
    <property type="entry name" value="ZN(2)-C6 FUNGAL-TYPE DOMAIN-CONTAINING PROTEIN"/>
    <property type="match status" value="1"/>
</dbReference>
<dbReference type="PANTHER" id="PTHR31001">
    <property type="entry name" value="UNCHARACTERIZED TRANSCRIPTIONAL REGULATORY PROTEIN"/>
    <property type="match status" value="1"/>
</dbReference>
<evidence type="ECO:0000313" key="9">
    <source>
        <dbReference type="Proteomes" id="UP000077266"/>
    </source>
</evidence>
<keyword evidence="4" id="KW-0175">Coiled coil</keyword>
<dbReference type="GO" id="GO:0008270">
    <property type="term" value="F:zinc ion binding"/>
    <property type="evidence" value="ECO:0007669"/>
    <property type="project" value="InterPro"/>
</dbReference>
<protein>
    <recommendedName>
        <fullName evidence="10">Zn(2)-C6 fungal-type domain-containing protein</fullName>
    </recommendedName>
</protein>
<feature type="compositionally biased region" description="Low complexity" evidence="5">
    <location>
        <begin position="665"/>
        <end position="682"/>
    </location>
</feature>
<organism evidence="8 9">
    <name type="scientific">Exidia glandulosa HHB12029</name>
    <dbReference type="NCBI Taxonomy" id="1314781"/>
    <lineage>
        <taxon>Eukaryota</taxon>
        <taxon>Fungi</taxon>
        <taxon>Dikarya</taxon>
        <taxon>Basidiomycota</taxon>
        <taxon>Agaricomycotina</taxon>
        <taxon>Agaricomycetes</taxon>
        <taxon>Auriculariales</taxon>
        <taxon>Exidiaceae</taxon>
        <taxon>Exidia</taxon>
    </lineage>
</organism>
<dbReference type="InterPro" id="IPR007219">
    <property type="entry name" value="XnlR_reg_dom"/>
</dbReference>
<dbReference type="SMART" id="SM00066">
    <property type="entry name" value="GAL4"/>
    <property type="match status" value="1"/>
</dbReference>
<evidence type="ECO:0000256" key="1">
    <source>
        <dbReference type="ARBA" id="ARBA00004123"/>
    </source>
</evidence>
<comment type="subcellular location">
    <subcellularLocation>
        <location evidence="1">Nucleus</location>
    </subcellularLocation>
</comment>
<dbReference type="GO" id="GO:0003677">
    <property type="term" value="F:DNA binding"/>
    <property type="evidence" value="ECO:0007669"/>
    <property type="project" value="InterPro"/>
</dbReference>
<evidence type="ECO:0000256" key="5">
    <source>
        <dbReference type="SAM" id="MobiDB-lite"/>
    </source>
</evidence>
<dbReference type="Pfam" id="PF00172">
    <property type="entry name" value="Zn_clus"/>
    <property type="match status" value="1"/>
</dbReference>
<accession>A0A165G3H3</accession>
<dbReference type="GO" id="GO:0006351">
    <property type="term" value="P:DNA-templated transcription"/>
    <property type="evidence" value="ECO:0007669"/>
    <property type="project" value="InterPro"/>
</dbReference>
<evidence type="ECO:0000259" key="7">
    <source>
        <dbReference type="PROSITE" id="PS51379"/>
    </source>
</evidence>
<dbReference type="SMART" id="SM00906">
    <property type="entry name" value="Fungal_trans"/>
    <property type="match status" value="1"/>
</dbReference>
<dbReference type="PROSITE" id="PS50048">
    <property type="entry name" value="ZN2_CY6_FUNGAL_2"/>
    <property type="match status" value="1"/>
</dbReference>
<dbReference type="EMBL" id="KV426060">
    <property type="protein sequence ID" value="KZV89928.1"/>
    <property type="molecule type" value="Genomic_DNA"/>
</dbReference>
<dbReference type="Proteomes" id="UP000077266">
    <property type="component" value="Unassembled WGS sequence"/>
</dbReference>
<name>A0A165G3H3_EXIGL</name>
<dbReference type="CDD" id="cd00067">
    <property type="entry name" value="GAL4"/>
    <property type="match status" value="1"/>
</dbReference>
<dbReference type="Pfam" id="PF04082">
    <property type="entry name" value="Fungal_trans"/>
    <property type="match status" value="1"/>
</dbReference>
<sequence>MAPKDASVSAPAYIPAVGPTELHKADENKRRRGPVSCAECRRLKLKCDRRVPCSSCSKRGCAAICPNGTLSAGPGNRFVLADTQHLHEKIQAMGKRIEQLEDALALLQAQISTERHPLLSDDLMLVKAPMSTQNVETAINDVNDTIAESLGTLTLGERVHFFGSYAAADYLLLEEHFQDTPASGCSLPLDLMLVASNFPMTNLRDTKDAVFYKLIEWLPSDTDASRLVDTYYTNAAWIFSLIKRDELNETILKRIYPTPGGPPTLLDVKPHDMAVLFMIFAIGCIADLNRQPYNVESSNYYQLARVSLGIDSVVDHPTLQAVRAVQMMSTFMQMVDHPNSAATCYMLLGISAQMCRTLGLHRDDTQWNLSDAERQQRRHVFWEVVSFDTWSGLAMGRPPAFTSTQVDALLADDTEKFQSEDGEWQTSFRTWNHKFTRECMLKIMDQAFGVTPLTYATVLRLDRMVREHPMGESLRLTNVGHVDAGVATGLLMQRNVTFSLVQKLLLYMHRSFFAHALMEHPEDPLKSKYAQSVLATFRCAFYITASARALYAAIPLALRWWMFWSHMFSASVILGSIVIKSPGCSLAPAAWVELDRVYELFEQITPRSRRIERLMPNIRKLRAKAHAAYTAFTSTSGTGPRRVPAPEEDMELRFLWGRSRLVDNASSSSSGASPESGSSASPQVHVSDSDPFARLIPPPTWSPLPQYAIPPAATQPQQQHQPQPQQWSSYDAFAANPLPLPMSFSFGDNNMGDASGVSMLAAAASMVQPMWAPQPPPNIGDTTLSDPGSVWQRFIDGMGLPFEADTGHRTGYTPPST</sequence>
<dbReference type="GO" id="GO:0000981">
    <property type="term" value="F:DNA-binding transcription factor activity, RNA polymerase II-specific"/>
    <property type="evidence" value="ECO:0007669"/>
    <property type="project" value="InterPro"/>
</dbReference>
<dbReference type="SUPFAM" id="SSF57701">
    <property type="entry name" value="Zn2/Cys6 DNA-binding domain"/>
    <property type="match status" value="1"/>
</dbReference>
<feature type="domain" description="Zn(2)-C6 fungal-type" evidence="6">
    <location>
        <begin position="36"/>
        <end position="65"/>
    </location>
</feature>
<evidence type="ECO:0000313" key="8">
    <source>
        <dbReference type="EMBL" id="KZV89928.1"/>
    </source>
</evidence>
<keyword evidence="2" id="KW-0479">Metal-binding</keyword>